<keyword evidence="3 6" id="KW-0812">Transmembrane</keyword>
<protein>
    <recommendedName>
        <fullName evidence="9">Zinc transporter ZIP14</fullName>
    </recommendedName>
</protein>
<dbReference type="GO" id="GO:0005886">
    <property type="term" value="C:plasma membrane"/>
    <property type="evidence" value="ECO:0007669"/>
    <property type="project" value="TreeGrafter"/>
</dbReference>
<dbReference type="GO" id="GO:0030003">
    <property type="term" value="P:intracellular monoatomic cation homeostasis"/>
    <property type="evidence" value="ECO:0007669"/>
    <property type="project" value="TreeGrafter"/>
</dbReference>
<dbReference type="AlphaFoldDB" id="A0A6L2PSV7"/>
<reference evidence="8" key="1">
    <citation type="submission" date="2020-01" db="EMBL/GenBank/DDBJ databases">
        <title>Draft genome sequence of the Termite Coptotermes fromosanus.</title>
        <authorList>
            <person name="Itakura S."/>
            <person name="Yosikawa Y."/>
            <person name="Umezawa K."/>
        </authorList>
    </citation>
    <scope>NUCLEOTIDE SEQUENCE [LARGE SCALE GENOMIC DNA]</scope>
</reference>
<evidence type="ECO:0000313" key="7">
    <source>
        <dbReference type="EMBL" id="GFG35713.1"/>
    </source>
</evidence>
<feature type="transmembrane region" description="Helical" evidence="6">
    <location>
        <begin position="474"/>
        <end position="493"/>
    </location>
</feature>
<dbReference type="EMBL" id="BLKM01000568">
    <property type="protein sequence ID" value="GFG35713.1"/>
    <property type="molecule type" value="Genomic_DNA"/>
</dbReference>
<evidence type="ECO:0000256" key="1">
    <source>
        <dbReference type="ARBA" id="ARBA00004141"/>
    </source>
</evidence>
<dbReference type="Pfam" id="PF02535">
    <property type="entry name" value="Zip"/>
    <property type="match status" value="1"/>
</dbReference>
<comment type="similarity">
    <text evidence="2">Belongs to the ZIP transporter (TC 2.A.5) family.</text>
</comment>
<feature type="transmembrane region" description="Helical" evidence="6">
    <location>
        <begin position="213"/>
        <end position="229"/>
    </location>
</feature>
<evidence type="ECO:0000256" key="3">
    <source>
        <dbReference type="ARBA" id="ARBA00022692"/>
    </source>
</evidence>
<feature type="transmembrane region" description="Helical" evidence="6">
    <location>
        <begin position="434"/>
        <end position="453"/>
    </location>
</feature>
<feature type="transmembrane region" description="Helical" evidence="6">
    <location>
        <begin position="139"/>
        <end position="161"/>
    </location>
</feature>
<dbReference type="GO" id="GO:0140410">
    <property type="term" value="F:monoatomic cation:bicarbonate symporter activity"/>
    <property type="evidence" value="ECO:0007669"/>
    <property type="project" value="TreeGrafter"/>
</dbReference>
<evidence type="ECO:0000313" key="8">
    <source>
        <dbReference type="Proteomes" id="UP000502823"/>
    </source>
</evidence>
<evidence type="ECO:0008006" key="9">
    <source>
        <dbReference type="Google" id="ProtNLM"/>
    </source>
</evidence>
<accession>A0A6L2PSV7</accession>
<dbReference type="GO" id="GO:0071578">
    <property type="term" value="P:zinc ion import across plasma membrane"/>
    <property type="evidence" value="ECO:0007669"/>
    <property type="project" value="TreeGrafter"/>
</dbReference>
<organism evidence="7 8">
    <name type="scientific">Coptotermes formosanus</name>
    <name type="common">Formosan subterranean termite</name>
    <dbReference type="NCBI Taxonomy" id="36987"/>
    <lineage>
        <taxon>Eukaryota</taxon>
        <taxon>Metazoa</taxon>
        <taxon>Ecdysozoa</taxon>
        <taxon>Arthropoda</taxon>
        <taxon>Hexapoda</taxon>
        <taxon>Insecta</taxon>
        <taxon>Pterygota</taxon>
        <taxon>Neoptera</taxon>
        <taxon>Polyneoptera</taxon>
        <taxon>Dictyoptera</taxon>
        <taxon>Blattodea</taxon>
        <taxon>Blattoidea</taxon>
        <taxon>Termitoidae</taxon>
        <taxon>Rhinotermitidae</taxon>
        <taxon>Coptotermes</taxon>
    </lineage>
</organism>
<feature type="transmembrane region" description="Helical" evidence="6">
    <location>
        <begin position="407"/>
        <end position="428"/>
    </location>
</feature>
<feature type="transmembrane region" description="Helical" evidence="6">
    <location>
        <begin position="173"/>
        <end position="193"/>
    </location>
</feature>
<keyword evidence="4 6" id="KW-1133">Transmembrane helix</keyword>
<dbReference type="GO" id="GO:0005385">
    <property type="term" value="F:zinc ion transmembrane transporter activity"/>
    <property type="evidence" value="ECO:0007669"/>
    <property type="project" value="TreeGrafter"/>
</dbReference>
<comment type="caution">
    <text evidence="7">The sequence shown here is derived from an EMBL/GenBank/DDBJ whole genome shotgun (WGS) entry which is preliminary data.</text>
</comment>
<sequence length="502" mass="55689">MLILMGWQQRICLAEAGSESITLLVQKYSGSTGLITIDQMQQIIDRIRNCSSDDSNIDTAHSLRRNCASNQDCSYINNTCLSAVDLFRRLNIQDGKLNVTSFERACPVILERLESQECSRDQLGPDSTDLKTKPSATEVWGLGFLFVTIISLCSLLGVSVLPLMDKDFYKQLLTVLIGLAVGSLAASSLFHLIPQAFGLMNSDIHHNYLNRSLMMWAGIWVFFMTERIMKMITDCRQKTERSSVCPYPSHEVSVDIVSSISSPTELVPHLHHELEPLQERECLGQNAHQEASCLHTNPGIIYDYQEQAIKASFGHQEKPRISHSHGHEHVMHFEQGKDSAIATVAWMVVFGDGLHNFIDGLSIGAAFNESLLTGVSISVAVMCEEFPHELGDFAVLLNAGMTMKQALIYNFLSACTCYVGLVFGIMLGEIEASSYIFGFAAGMFMYISLVDMVPEMNEVAEEASRVSWKKACHTLLLQNIGMGIGVLALYVLARYQDSINFG</sequence>
<keyword evidence="5 6" id="KW-0472">Membrane</keyword>
<dbReference type="Proteomes" id="UP000502823">
    <property type="component" value="Unassembled WGS sequence"/>
</dbReference>
<evidence type="ECO:0000256" key="5">
    <source>
        <dbReference type="ARBA" id="ARBA00023136"/>
    </source>
</evidence>
<comment type="subcellular location">
    <subcellularLocation>
        <location evidence="1">Membrane</location>
        <topology evidence="1">Multi-pass membrane protein</topology>
    </subcellularLocation>
</comment>
<gene>
    <name evidence="7" type="ORF">Cfor_00207</name>
</gene>
<dbReference type="InterPro" id="IPR050799">
    <property type="entry name" value="ZIP_Transporter"/>
</dbReference>
<dbReference type="OrthoDB" id="200954at2759"/>
<evidence type="ECO:0000256" key="6">
    <source>
        <dbReference type="SAM" id="Phobius"/>
    </source>
</evidence>
<dbReference type="PANTHER" id="PTHR12191">
    <property type="entry name" value="SOLUTE CARRIER FAMILY 39"/>
    <property type="match status" value="1"/>
</dbReference>
<dbReference type="InterPro" id="IPR003689">
    <property type="entry name" value="ZIP"/>
</dbReference>
<name>A0A6L2PSV7_COPFO</name>
<evidence type="ECO:0000256" key="4">
    <source>
        <dbReference type="ARBA" id="ARBA00022989"/>
    </source>
</evidence>
<dbReference type="PANTHER" id="PTHR12191:SF37">
    <property type="entry name" value="ZINC TRANSPORTER FOI"/>
    <property type="match status" value="1"/>
</dbReference>
<proteinExistence type="inferred from homology"/>
<keyword evidence="8" id="KW-1185">Reference proteome</keyword>
<evidence type="ECO:0000256" key="2">
    <source>
        <dbReference type="ARBA" id="ARBA00006939"/>
    </source>
</evidence>
<dbReference type="InParanoid" id="A0A6L2PSV7"/>